<protein>
    <submittedName>
        <fullName evidence="1">Uncharacterized protein</fullName>
    </submittedName>
</protein>
<name>A0A212J1B0_9BACT</name>
<evidence type="ECO:0000313" key="1">
    <source>
        <dbReference type="EMBL" id="SBV93197.1"/>
    </source>
</evidence>
<proteinExistence type="predicted"/>
<reference evidence="1" key="1">
    <citation type="submission" date="2016-04" db="EMBL/GenBank/DDBJ databases">
        <authorList>
            <person name="Evans L.H."/>
            <person name="Alamgir A."/>
            <person name="Owens N."/>
            <person name="Weber N.D."/>
            <person name="Virtaneva K."/>
            <person name="Barbian K."/>
            <person name="Babar A."/>
            <person name="Rosenke K."/>
        </authorList>
    </citation>
    <scope>NUCLEOTIDE SEQUENCE</scope>
    <source>
        <strain evidence="1">86-1</strain>
    </source>
</reference>
<sequence>MKQQFQIIETTDENKFYNKTNITMHLCSSMCKITCSGYNWFKYIS</sequence>
<gene>
    <name evidence="1" type="ORF">KL86DYS1_10804</name>
</gene>
<dbReference type="EMBL" id="FLUM01000001">
    <property type="protein sequence ID" value="SBV93197.1"/>
    <property type="molecule type" value="Genomic_DNA"/>
</dbReference>
<dbReference type="AlphaFoldDB" id="A0A212J1B0"/>
<accession>A0A212J1B0</accession>
<organism evidence="1">
    <name type="scientific">uncultured Dysgonomonas sp</name>
    <dbReference type="NCBI Taxonomy" id="206096"/>
    <lineage>
        <taxon>Bacteria</taxon>
        <taxon>Pseudomonadati</taxon>
        <taxon>Bacteroidota</taxon>
        <taxon>Bacteroidia</taxon>
        <taxon>Bacteroidales</taxon>
        <taxon>Dysgonomonadaceae</taxon>
        <taxon>Dysgonomonas</taxon>
        <taxon>environmental samples</taxon>
    </lineage>
</organism>